<evidence type="ECO:0000259" key="6">
    <source>
        <dbReference type="SMART" id="SM00329"/>
    </source>
</evidence>
<dbReference type="SUPFAM" id="SSF55394">
    <property type="entry name" value="Bactericidal permeability-increasing protein, BPI"/>
    <property type="match status" value="2"/>
</dbReference>
<reference evidence="8" key="1">
    <citation type="submission" date="2020-12" db="UniProtKB">
        <authorList>
            <consortium name="WormBaseParasite"/>
        </authorList>
    </citation>
    <scope>IDENTIFICATION</scope>
    <source>
        <strain evidence="8">MHco3</strain>
    </source>
</reference>
<keyword evidence="4" id="KW-0732">Signal</keyword>
<feature type="signal peptide" evidence="4">
    <location>
        <begin position="1"/>
        <end position="26"/>
    </location>
</feature>
<dbReference type="AlphaFoldDB" id="A0A7I4XWR7"/>
<feature type="region of interest" description="Disordered" evidence="3">
    <location>
        <begin position="316"/>
        <end position="345"/>
    </location>
</feature>
<dbReference type="OMA" id="WLHRKQF"/>
<feature type="domain" description="Lipid-binding serum glycoprotein N-terminal" evidence="5">
    <location>
        <begin position="86"/>
        <end position="317"/>
    </location>
</feature>
<dbReference type="Gene3D" id="3.15.10.10">
    <property type="entry name" value="Bactericidal permeability-increasing protein, domain 1"/>
    <property type="match status" value="1"/>
</dbReference>
<dbReference type="OrthoDB" id="5874601at2759"/>
<evidence type="ECO:0000259" key="5">
    <source>
        <dbReference type="SMART" id="SM00328"/>
    </source>
</evidence>
<dbReference type="GO" id="GO:0008289">
    <property type="term" value="F:lipid binding"/>
    <property type="evidence" value="ECO:0007669"/>
    <property type="project" value="InterPro"/>
</dbReference>
<feature type="region of interest" description="Disordered" evidence="3">
    <location>
        <begin position="454"/>
        <end position="476"/>
    </location>
</feature>
<feature type="compositionally biased region" description="Pro residues" evidence="3">
    <location>
        <begin position="462"/>
        <end position="476"/>
    </location>
</feature>
<feature type="chain" id="PRO_5029551591" evidence="4">
    <location>
        <begin position="27"/>
        <end position="849"/>
    </location>
</feature>
<dbReference type="GO" id="GO:0005615">
    <property type="term" value="C:extracellular space"/>
    <property type="evidence" value="ECO:0007669"/>
    <property type="project" value="TreeGrafter"/>
</dbReference>
<sequence length="849" mass="90387">SDHRPTTGMVLKEIFLLSWLLVVALAGGGGYSAGGYRGGNAVGPYLGGGPGGGGCAGAACAAAAVGPDFNPVLLQGIRGYPGIRARLNPRTFQYASGLIAELLNQEIKRARIPPITSPVPGGIEGCIMIYNLYVSRYRCPQRVVLYPAPPNRLILQVDNVDVGITGNLGGQIVILLPIALFGILQINLHQMSILVDLAVERGPHGPYVRMLSCNIQIGYADACIQNGGLIGDIINSQFRERISNQVREMVPNQICNMLPSIINEKLNSRLSQLPQSVAVTQMLSMFSGALSAPPAGPSAQYCQQYCQGKSALRIPSTPTSAASSANSAVSQVSQGPGQAPQIPQGAYNARPQARGLQQRIYNTNQAMTLKQIPRRNAIHAAPTAAQQRTVTYLVGDARGGVRHTVIRNKRQAPVVRPAPNGAAQIVRSGRGVGGYQPAAVAQFAGSRYGRGTAVGGYRPGTGPAPPPPPPVPGAPPAMLVPPSPDLCAKCPPASGASDDPMSFIRLLAAGLDMRKLSDLYLTIQLLGVHATSNDFTIDLTGEFSPNAQGGTPFGAFPVQFPYVTDPHMAEFIVSDYTINSLFYWLHRKQFLVFRIGPNTPKIGELLKTTCNEDEDDESLEATELDEEGSSDRRIRRLSKKTLRTWRNRRASAAMMMITGRGKRQDASSLADLGICFGDILPAVREKYPNQKIAIVIRTIRAPSLLFSAARGGMVTLDLLADADIYIDGTNNKVGTITIASTIVLVVQLHGNRLTGTAEISSLKLTDRSGTLGLPQDALDNLGNLGKELIQKLLNDTLQKGIVINIPLSGIGGLPINVVNPQVRIIEHGLHIATDLTISPSLLGIEGSQC</sequence>
<proteinExistence type="inferred from homology"/>
<keyword evidence="2" id="KW-1015">Disulfide bond</keyword>
<keyword evidence="7" id="KW-1185">Reference proteome</keyword>
<organism evidence="7 8">
    <name type="scientific">Haemonchus contortus</name>
    <name type="common">Barber pole worm</name>
    <dbReference type="NCBI Taxonomy" id="6289"/>
    <lineage>
        <taxon>Eukaryota</taxon>
        <taxon>Metazoa</taxon>
        <taxon>Ecdysozoa</taxon>
        <taxon>Nematoda</taxon>
        <taxon>Chromadorea</taxon>
        <taxon>Rhabditida</taxon>
        <taxon>Rhabditina</taxon>
        <taxon>Rhabditomorpha</taxon>
        <taxon>Strongyloidea</taxon>
        <taxon>Trichostrongylidae</taxon>
        <taxon>Haemonchus</taxon>
    </lineage>
</organism>
<accession>A0A7I4XWR7</accession>
<dbReference type="InterPro" id="IPR032942">
    <property type="entry name" value="BPI/LBP/Plunc"/>
</dbReference>
<evidence type="ECO:0000256" key="4">
    <source>
        <dbReference type="SAM" id="SignalP"/>
    </source>
</evidence>
<dbReference type="InterPro" id="IPR001124">
    <property type="entry name" value="Lipid-bd_serum_glycop_C"/>
</dbReference>
<dbReference type="PANTHER" id="PTHR10504:SF144">
    <property type="entry name" value="BPI1 DOMAIN-CONTAINING PROTEIN"/>
    <property type="match status" value="1"/>
</dbReference>
<dbReference type="Pfam" id="PF01273">
    <property type="entry name" value="LBP_BPI_CETP"/>
    <property type="match status" value="1"/>
</dbReference>
<dbReference type="Proteomes" id="UP000025227">
    <property type="component" value="Unplaced"/>
</dbReference>
<dbReference type="InterPro" id="IPR017943">
    <property type="entry name" value="Bactericidal_perm-incr_a/b_dom"/>
</dbReference>
<dbReference type="PANTHER" id="PTHR10504">
    <property type="entry name" value="BACTERICIDAL PERMEABILITY-INCREASING BPI PROTEIN-RELATED"/>
    <property type="match status" value="1"/>
</dbReference>
<name>A0A7I4XWR7_HAECO</name>
<evidence type="ECO:0000256" key="2">
    <source>
        <dbReference type="ARBA" id="ARBA00023157"/>
    </source>
</evidence>
<dbReference type="InterPro" id="IPR017942">
    <property type="entry name" value="Lipid-bd_serum_glycop_N"/>
</dbReference>
<evidence type="ECO:0000256" key="3">
    <source>
        <dbReference type="SAM" id="MobiDB-lite"/>
    </source>
</evidence>
<evidence type="ECO:0000313" key="7">
    <source>
        <dbReference type="Proteomes" id="UP000025227"/>
    </source>
</evidence>
<dbReference type="Gene3D" id="3.15.20.10">
    <property type="entry name" value="Bactericidal permeability-increasing protein, domain 2"/>
    <property type="match status" value="1"/>
</dbReference>
<dbReference type="SMART" id="SM00329">
    <property type="entry name" value="BPI2"/>
    <property type="match status" value="1"/>
</dbReference>
<dbReference type="SMART" id="SM00328">
    <property type="entry name" value="BPI1"/>
    <property type="match status" value="1"/>
</dbReference>
<feature type="domain" description="Lipid-binding serum glycoprotein C-terminal" evidence="6">
    <location>
        <begin position="563"/>
        <end position="833"/>
    </location>
</feature>
<dbReference type="Pfam" id="PF02886">
    <property type="entry name" value="LBP_BPI_CETP_C"/>
    <property type="match status" value="1"/>
</dbReference>
<comment type="similarity">
    <text evidence="1">Belongs to the BPI/LBP/Plunc superfamily. BPI/LBP family.</text>
</comment>
<protein>
    <submittedName>
        <fullName evidence="8">BPI1 domain-containing protein</fullName>
    </submittedName>
</protein>
<dbReference type="WBParaSite" id="HCON_00015505-00001">
    <property type="protein sequence ID" value="HCON_00015505-00001"/>
    <property type="gene ID" value="HCON_00015505"/>
</dbReference>
<evidence type="ECO:0000313" key="8">
    <source>
        <dbReference type="WBParaSite" id="HCON_00015505-00001"/>
    </source>
</evidence>
<evidence type="ECO:0000256" key="1">
    <source>
        <dbReference type="ARBA" id="ARBA00007292"/>
    </source>
</evidence>